<dbReference type="RefSeq" id="WP_075608916.1">
    <property type="nucleotide sequence ID" value="NZ_CP052766.1"/>
</dbReference>
<evidence type="ECO:0000256" key="3">
    <source>
        <dbReference type="ARBA" id="ARBA00043806"/>
    </source>
</evidence>
<dbReference type="InterPro" id="IPR006157">
    <property type="entry name" value="FolB_dom"/>
</dbReference>
<reference evidence="9" key="1">
    <citation type="submission" date="2014-12" db="EMBL/GenBank/DDBJ databases">
        <title>Complete genome sequence of a multi-drug resistant Klebsiella pneumoniae.</title>
        <authorList>
            <person name="Hua X."/>
            <person name="Chen Q."/>
            <person name="Li X."/>
            <person name="Feng Y."/>
            <person name="Ruan Z."/>
            <person name="Yu Y."/>
        </authorList>
    </citation>
    <scope>NUCLEOTIDE SEQUENCE [LARGE SCALE GENOMIC DNA]</scope>
    <source>
        <strain evidence="9">5.12</strain>
    </source>
</reference>
<feature type="domain" description="Dihydroneopterin aldolase/epimerase" evidence="7">
    <location>
        <begin position="8"/>
        <end position="118"/>
    </location>
</feature>
<reference evidence="8 9" key="2">
    <citation type="submission" date="2020-04" db="EMBL/GenBank/DDBJ databases">
        <title>Complete genome sequence of Alteromonas pelagimontana 5.12T.</title>
        <authorList>
            <person name="Sinha R.K."/>
            <person name="Krishnan K.P."/>
            <person name="Kurian J.P."/>
        </authorList>
    </citation>
    <scope>NUCLEOTIDE SEQUENCE [LARGE SCALE GENOMIC DNA]</scope>
    <source>
        <strain evidence="8 9">5.12</strain>
    </source>
</reference>
<dbReference type="Proteomes" id="UP000219285">
    <property type="component" value="Chromosome"/>
</dbReference>
<accession>A0A6M4M9C7</accession>
<gene>
    <name evidence="8" type="primary">folX</name>
    <name evidence="8" type="ORF">CA267_002645</name>
</gene>
<evidence type="ECO:0000256" key="1">
    <source>
        <dbReference type="ARBA" id="ARBA00005708"/>
    </source>
</evidence>
<dbReference type="GO" id="GO:0004150">
    <property type="term" value="F:dihydroneopterin aldolase activity"/>
    <property type="evidence" value="ECO:0007669"/>
    <property type="project" value="InterPro"/>
</dbReference>
<keyword evidence="9" id="KW-1185">Reference proteome</keyword>
<evidence type="ECO:0000313" key="9">
    <source>
        <dbReference type="Proteomes" id="UP000219285"/>
    </source>
</evidence>
<dbReference type="Gene3D" id="3.30.1130.10">
    <property type="match status" value="1"/>
</dbReference>
<dbReference type="GO" id="GO:0005829">
    <property type="term" value="C:cytosol"/>
    <property type="evidence" value="ECO:0007669"/>
    <property type="project" value="TreeGrafter"/>
</dbReference>
<evidence type="ECO:0000259" key="7">
    <source>
        <dbReference type="SMART" id="SM00905"/>
    </source>
</evidence>
<dbReference type="NCBIfam" id="TIGR00526">
    <property type="entry name" value="folB_dom"/>
    <property type="match status" value="1"/>
</dbReference>
<sequence length="120" mass="13557">MNLNQATIKIKNLRLRTYIGINEEEVRNKQDVVVNVTIHYDAHQATSTDDMGDALNYKVITKSIIKLVEDNRFSLLEKLTADVLAIAAEHAWVTYAQVEVDKPHALRFSDSVSLTLSCNK</sequence>
<proteinExistence type="inferred from homology"/>
<dbReference type="CDD" id="cd00534">
    <property type="entry name" value="DHNA_DHNTPE"/>
    <property type="match status" value="1"/>
</dbReference>
<dbReference type="SUPFAM" id="SSF55620">
    <property type="entry name" value="Tetrahydrobiopterin biosynthesis enzymes-like"/>
    <property type="match status" value="1"/>
</dbReference>
<dbReference type="GO" id="GO:0006760">
    <property type="term" value="P:folic acid-containing compound metabolic process"/>
    <property type="evidence" value="ECO:0007669"/>
    <property type="project" value="InterPro"/>
</dbReference>
<dbReference type="InterPro" id="IPR006156">
    <property type="entry name" value="Dihydroneopterin_aldolase"/>
</dbReference>
<evidence type="ECO:0000256" key="5">
    <source>
        <dbReference type="ARBA" id="ARBA00044197"/>
    </source>
</evidence>
<evidence type="ECO:0000313" key="8">
    <source>
        <dbReference type="EMBL" id="QJR79771.1"/>
    </source>
</evidence>
<dbReference type="InterPro" id="IPR043133">
    <property type="entry name" value="GTP-CH-I_C/QueF"/>
</dbReference>
<comment type="catalytic activity">
    <reaction evidence="3">
        <text>7,8-dihydroneopterin 3'-triphosphate = 7,8-dihydromonapterin 3'-triphosphate</text>
        <dbReference type="Rhea" id="RHEA:28346"/>
        <dbReference type="ChEBI" id="CHEBI:58462"/>
        <dbReference type="ChEBI" id="CHEBI:61186"/>
        <dbReference type="EC" id="5.1.99.7"/>
    </reaction>
</comment>
<dbReference type="EC" id="5.1.99.7" evidence="4"/>
<dbReference type="KEGG" id="apel:CA267_002645"/>
<dbReference type="SMART" id="SM00905">
    <property type="entry name" value="FolB"/>
    <property type="match status" value="1"/>
</dbReference>
<dbReference type="PANTHER" id="PTHR42844">
    <property type="entry name" value="DIHYDRONEOPTERIN ALDOLASE 1-RELATED"/>
    <property type="match status" value="1"/>
</dbReference>
<evidence type="ECO:0000256" key="4">
    <source>
        <dbReference type="ARBA" id="ARBA00044039"/>
    </source>
</evidence>
<keyword evidence="2 8" id="KW-0413">Isomerase</keyword>
<protein>
    <recommendedName>
        <fullName evidence="5">Dihydroneopterin triphosphate 2'-epimerase</fullName>
        <ecNumber evidence="4">5.1.99.7</ecNumber>
    </recommendedName>
    <alternativeName>
        <fullName evidence="6">D-erythro-7,8-dihydroneopterin triphosphate epimerase</fullName>
    </alternativeName>
</protein>
<evidence type="ECO:0000256" key="6">
    <source>
        <dbReference type="ARBA" id="ARBA00044306"/>
    </source>
</evidence>
<dbReference type="Pfam" id="PF02152">
    <property type="entry name" value="FolB"/>
    <property type="match status" value="1"/>
</dbReference>
<evidence type="ECO:0000256" key="2">
    <source>
        <dbReference type="ARBA" id="ARBA00023235"/>
    </source>
</evidence>
<dbReference type="EMBL" id="CP052766">
    <property type="protein sequence ID" value="QJR79771.1"/>
    <property type="molecule type" value="Genomic_DNA"/>
</dbReference>
<dbReference type="OrthoDB" id="1121389at2"/>
<organism evidence="8 9">
    <name type="scientific">Alteromonas pelagimontana</name>
    <dbReference type="NCBI Taxonomy" id="1858656"/>
    <lineage>
        <taxon>Bacteria</taxon>
        <taxon>Pseudomonadati</taxon>
        <taxon>Pseudomonadota</taxon>
        <taxon>Gammaproteobacteria</taxon>
        <taxon>Alteromonadales</taxon>
        <taxon>Alteromonadaceae</taxon>
        <taxon>Alteromonas/Salinimonas group</taxon>
        <taxon>Alteromonas</taxon>
    </lineage>
</organism>
<comment type="similarity">
    <text evidence="1">Belongs to the DHNA family.</text>
</comment>
<dbReference type="NCBIfam" id="NF008418">
    <property type="entry name" value="PRK11245.1"/>
    <property type="match status" value="1"/>
</dbReference>
<dbReference type="GO" id="GO:0008719">
    <property type="term" value="F:dihydroneopterin triphosphate 2'-epimerase activity"/>
    <property type="evidence" value="ECO:0007669"/>
    <property type="project" value="UniProtKB-EC"/>
</dbReference>
<dbReference type="PANTHER" id="PTHR42844:SF10">
    <property type="entry name" value="DIHYDRONEOPTERIN TRIPHOSPHATE 2'-EPIMERASE"/>
    <property type="match status" value="1"/>
</dbReference>
<name>A0A6M4M9C7_9ALTE</name>
<dbReference type="AlphaFoldDB" id="A0A6M4M9C7"/>